<keyword evidence="8" id="KW-0862">Zinc</keyword>
<keyword evidence="4" id="KW-0285">Flavoprotein</keyword>
<evidence type="ECO:0000256" key="5">
    <source>
        <dbReference type="ARBA" id="ARBA00022679"/>
    </source>
</evidence>
<comment type="cofactor">
    <cofactor evidence="1">
        <name>FAD</name>
        <dbReference type="ChEBI" id="CHEBI:57692"/>
    </cofactor>
</comment>
<evidence type="ECO:0000256" key="6">
    <source>
        <dbReference type="ARBA" id="ARBA00022827"/>
    </source>
</evidence>
<dbReference type="GO" id="GO:0005829">
    <property type="term" value="C:cytosol"/>
    <property type="evidence" value="ECO:0007669"/>
    <property type="project" value="TreeGrafter"/>
</dbReference>
<dbReference type="PANTHER" id="PTHR45833:SF2">
    <property type="entry name" value="BIFUNCTIONAL HOMOCYSTEINE S-METHYLTRANSFERASE_5,10-METHYLENETETRAHYDROFOLATE REDUCTASE"/>
    <property type="match status" value="1"/>
</dbReference>
<dbReference type="GO" id="GO:0032259">
    <property type="term" value="P:methylation"/>
    <property type="evidence" value="ECO:0007669"/>
    <property type="project" value="UniProtKB-KW"/>
</dbReference>
<dbReference type="GO" id="GO:0046872">
    <property type="term" value="F:metal ion binding"/>
    <property type="evidence" value="ECO:0007669"/>
    <property type="project" value="UniProtKB-KW"/>
</dbReference>
<dbReference type="SUPFAM" id="SSF82282">
    <property type="entry name" value="Homocysteine S-methyltransferase"/>
    <property type="match status" value="1"/>
</dbReference>
<evidence type="ECO:0000256" key="1">
    <source>
        <dbReference type="ARBA" id="ARBA00001974"/>
    </source>
</evidence>
<dbReference type="Proteomes" id="UP000295705">
    <property type="component" value="Unassembled WGS sequence"/>
</dbReference>
<comment type="cofactor">
    <cofactor evidence="8">
        <name>Zn(2+)</name>
        <dbReference type="ChEBI" id="CHEBI:29105"/>
    </cofactor>
</comment>
<dbReference type="InterPro" id="IPR003171">
    <property type="entry name" value="Mehydrof_redctse-like"/>
</dbReference>
<proteinExistence type="predicted"/>
<keyword evidence="12" id="KW-1185">Reference proteome</keyword>
<dbReference type="InterPro" id="IPR036589">
    <property type="entry name" value="HCY_dom_sf"/>
</dbReference>
<evidence type="ECO:0000313" key="11">
    <source>
        <dbReference type="EMBL" id="TDQ63066.1"/>
    </source>
</evidence>
<dbReference type="Pfam" id="PF02574">
    <property type="entry name" value="S-methyl_trans"/>
    <property type="match status" value="1"/>
</dbReference>
<dbReference type="PANTHER" id="PTHR45833">
    <property type="entry name" value="METHIONINE SYNTHASE"/>
    <property type="match status" value="1"/>
</dbReference>
<dbReference type="InterPro" id="IPR050554">
    <property type="entry name" value="Met_Synthase/Corrinoid"/>
</dbReference>
<gene>
    <name evidence="11" type="ORF">EV188_102723</name>
</gene>
<comment type="caution">
    <text evidence="11">The sequence shown here is derived from an EMBL/GenBank/DDBJ whole genome shotgun (WGS) entry which is preliminary data.</text>
</comment>
<dbReference type="EMBL" id="SNYO01000002">
    <property type="protein sequence ID" value="TDQ63066.1"/>
    <property type="molecule type" value="Genomic_DNA"/>
</dbReference>
<dbReference type="UniPathway" id="UPA00193"/>
<dbReference type="GO" id="GO:0008705">
    <property type="term" value="F:methionine synthase activity"/>
    <property type="evidence" value="ECO:0007669"/>
    <property type="project" value="TreeGrafter"/>
</dbReference>
<name>A0A4R6VJP6_9PSEU</name>
<evidence type="ECO:0000256" key="7">
    <source>
        <dbReference type="ARBA" id="ARBA00023002"/>
    </source>
</evidence>
<evidence type="ECO:0000256" key="9">
    <source>
        <dbReference type="SAM" id="MobiDB-lite"/>
    </source>
</evidence>
<feature type="binding site" evidence="8">
    <location>
        <position position="278"/>
    </location>
    <ligand>
        <name>Zn(2+)</name>
        <dbReference type="ChEBI" id="CHEBI:29105"/>
    </ligand>
</feature>
<feature type="region of interest" description="Disordered" evidence="9">
    <location>
        <begin position="295"/>
        <end position="337"/>
    </location>
</feature>
<evidence type="ECO:0000259" key="10">
    <source>
        <dbReference type="PROSITE" id="PS50970"/>
    </source>
</evidence>
<comment type="pathway">
    <text evidence="2">One-carbon metabolism; tetrahydrofolate interconversion.</text>
</comment>
<dbReference type="OrthoDB" id="9803687at2"/>
<sequence>MSESFTEALGRRVLLGDGAMGTLARASGGLVEGHGAELCVIAPELVSALHERYLAAGADVLQTHTFAASRPRLERHGLARRVREINLAGARLAAAVRDAAGRPAWVAGSVSPATPPGLAVPVEEARAAIAIREQVEALVEGGVDLVVLETFSRAAELLAAIRAVQDVTDLPVVAQATFVDEDGELLTAAGESPADVVARLVDAGAVAVGTNCTLGPQGLLDVVRRMGPTGGPFLSAQPNAGLPHVVADRSVRFAGDAEHFARYVLRYVEAGARLVGGCCGTTPEHTAAAARALTTHDAWSPPATPRDARVVPAPRAVPDPTPAPDEEIDQPGPGRGAVERWLRGRPASREFLVAAEVAGAGGPDEHLSRARRAVSGGASVLWVSRSRARRATTSTTGLAVHLHDRIDVDTALTVTSWQTSLLALQADLLGLHALGVRTLVCETGNPPVHAEQAVGDGVWEVDGLELLRLAADLNRGVDADGAELGTATVFRLGARVTPGADDLDREAERAVAKVEAGAEFLVSRPVFELERLRTVLDALDAAGRRVPVLASVGALTGYAQAEHLRHEVPDVVVPDAVVEPMRRAGDGPDAARTGLSLAAELVAEAAALVEGVVVRWPGSAVPGLDPATAVTRLRAAANGVDGSRVRR</sequence>
<dbReference type="RefSeq" id="WP_133826043.1">
    <property type="nucleotide sequence ID" value="NZ_BAABHR010000053.1"/>
</dbReference>
<evidence type="ECO:0000256" key="3">
    <source>
        <dbReference type="ARBA" id="ARBA00022603"/>
    </source>
</evidence>
<feature type="binding site" evidence="8">
    <location>
        <position position="212"/>
    </location>
    <ligand>
        <name>Zn(2+)</name>
        <dbReference type="ChEBI" id="CHEBI:29105"/>
    </ligand>
</feature>
<evidence type="ECO:0000256" key="8">
    <source>
        <dbReference type="PROSITE-ProRule" id="PRU00333"/>
    </source>
</evidence>
<dbReference type="Gene3D" id="3.20.20.220">
    <property type="match status" value="1"/>
</dbReference>
<evidence type="ECO:0000256" key="2">
    <source>
        <dbReference type="ARBA" id="ARBA00004777"/>
    </source>
</evidence>
<dbReference type="Pfam" id="PF02219">
    <property type="entry name" value="MTHFR"/>
    <property type="match status" value="1"/>
</dbReference>
<keyword evidence="8" id="KW-0479">Metal-binding</keyword>
<reference evidence="11 12" key="1">
    <citation type="submission" date="2019-03" db="EMBL/GenBank/DDBJ databases">
        <title>Genomic Encyclopedia of Type Strains, Phase IV (KMG-IV): sequencing the most valuable type-strain genomes for metagenomic binning, comparative biology and taxonomic classification.</title>
        <authorList>
            <person name="Goeker M."/>
        </authorList>
    </citation>
    <scope>NUCLEOTIDE SEQUENCE [LARGE SCALE GENOMIC DNA]</scope>
    <source>
        <strain evidence="11 12">DSM 45775</strain>
    </source>
</reference>
<accession>A0A4R6VJP6</accession>
<keyword evidence="3 8" id="KW-0489">Methyltransferase</keyword>
<dbReference type="PROSITE" id="PS50970">
    <property type="entry name" value="HCY"/>
    <property type="match status" value="1"/>
</dbReference>
<evidence type="ECO:0000256" key="4">
    <source>
        <dbReference type="ARBA" id="ARBA00022630"/>
    </source>
</evidence>
<dbReference type="InterPro" id="IPR029041">
    <property type="entry name" value="FAD-linked_oxidoreductase-like"/>
</dbReference>
<keyword evidence="5 8" id="KW-0808">Transferase</keyword>
<dbReference type="SUPFAM" id="SSF51730">
    <property type="entry name" value="FAD-linked oxidoreductase"/>
    <property type="match status" value="1"/>
</dbReference>
<keyword evidence="7" id="KW-0560">Oxidoreductase</keyword>
<dbReference type="GO" id="GO:0004489">
    <property type="term" value="F:methylenetetrahydrofolate reductase [NAD(P)H] activity"/>
    <property type="evidence" value="ECO:0007669"/>
    <property type="project" value="InterPro"/>
</dbReference>
<dbReference type="GO" id="GO:0035999">
    <property type="term" value="P:tetrahydrofolate interconversion"/>
    <property type="evidence" value="ECO:0007669"/>
    <property type="project" value="UniProtKB-UniPathway"/>
</dbReference>
<dbReference type="InterPro" id="IPR003726">
    <property type="entry name" value="HCY_dom"/>
</dbReference>
<dbReference type="Gene3D" id="3.20.20.330">
    <property type="entry name" value="Homocysteine-binding-like domain"/>
    <property type="match status" value="1"/>
</dbReference>
<feature type="domain" description="Hcy-binding" evidence="10">
    <location>
        <begin position="2"/>
        <end position="293"/>
    </location>
</feature>
<keyword evidence="6" id="KW-0274">FAD</keyword>
<evidence type="ECO:0000313" key="12">
    <source>
        <dbReference type="Proteomes" id="UP000295705"/>
    </source>
</evidence>
<feature type="binding site" evidence="8">
    <location>
        <position position="279"/>
    </location>
    <ligand>
        <name>Zn(2+)</name>
        <dbReference type="ChEBI" id="CHEBI:29105"/>
    </ligand>
</feature>
<protein>
    <submittedName>
        <fullName evidence="11">Homocysteine S-methyltransferase</fullName>
    </submittedName>
</protein>
<organism evidence="11 12">
    <name type="scientific">Actinomycetospora succinea</name>
    <dbReference type="NCBI Taxonomy" id="663603"/>
    <lineage>
        <taxon>Bacteria</taxon>
        <taxon>Bacillati</taxon>
        <taxon>Actinomycetota</taxon>
        <taxon>Actinomycetes</taxon>
        <taxon>Pseudonocardiales</taxon>
        <taxon>Pseudonocardiaceae</taxon>
        <taxon>Actinomycetospora</taxon>
    </lineage>
</organism>
<dbReference type="AlphaFoldDB" id="A0A4R6VJP6"/>